<keyword evidence="1" id="KW-1133">Transmembrane helix</keyword>
<sequence>MAMSGVVANTEALLVLRVATGAGSALIFVSGGMLAARLSSLSSRATGLVLGLYYRGTGWA</sequence>
<proteinExistence type="predicted"/>
<evidence type="ECO:0008006" key="4">
    <source>
        <dbReference type="Google" id="ProtNLM"/>
    </source>
</evidence>
<evidence type="ECO:0000313" key="3">
    <source>
        <dbReference type="Proteomes" id="UP001319874"/>
    </source>
</evidence>
<keyword evidence="1" id="KW-0472">Membrane</keyword>
<accession>A0ABN6JVP0</accession>
<evidence type="ECO:0000256" key="1">
    <source>
        <dbReference type="SAM" id="Phobius"/>
    </source>
</evidence>
<organism evidence="2 3">
    <name type="scientific">Paraburkholderia terrae</name>
    <dbReference type="NCBI Taxonomy" id="311230"/>
    <lineage>
        <taxon>Bacteria</taxon>
        <taxon>Pseudomonadati</taxon>
        <taxon>Pseudomonadota</taxon>
        <taxon>Betaproteobacteria</taxon>
        <taxon>Burkholderiales</taxon>
        <taxon>Burkholderiaceae</taxon>
        <taxon>Paraburkholderia</taxon>
    </lineage>
</organism>
<feature type="transmembrane region" description="Helical" evidence="1">
    <location>
        <begin position="12"/>
        <end position="36"/>
    </location>
</feature>
<dbReference type="Proteomes" id="UP001319874">
    <property type="component" value="Chromosome 4"/>
</dbReference>
<keyword evidence="1" id="KW-0812">Transmembrane</keyword>
<dbReference type="EMBL" id="AP024958">
    <property type="protein sequence ID" value="BCZ84908.1"/>
    <property type="molecule type" value="Genomic_DNA"/>
</dbReference>
<protein>
    <recommendedName>
        <fullName evidence="4">MFS transporter</fullName>
    </recommendedName>
</protein>
<name>A0ABN6JVP0_9BURK</name>
<keyword evidence="3" id="KW-1185">Reference proteome</keyword>
<gene>
    <name evidence="2" type="ORF">PTKU64_85830</name>
</gene>
<evidence type="ECO:0000313" key="2">
    <source>
        <dbReference type="EMBL" id="BCZ84908.1"/>
    </source>
</evidence>
<reference evidence="2 3" key="1">
    <citation type="journal article" date="2022" name="Front. Microbiol.">
        <title>Identification and characterization of a novel class of self-sufficient cytochrome P450 hydroxylase involved in cyclohexanecarboxylate degradation in Paraburkholderia terrae strain KU-64.</title>
        <authorList>
            <person name="Yamamoto T."/>
            <person name="Hasegawa Y."/>
            <person name="Iwaki H."/>
        </authorList>
    </citation>
    <scope>NUCLEOTIDE SEQUENCE [LARGE SCALE GENOMIC DNA]</scope>
    <source>
        <strain evidence="2 3">KU-64</strain>
    </source>
</reference>